<feature type="domain" description="RNase H type-1" evidence="1">
    <location>
        <begin position="430"/>
        <end position="498"/>
    </location>
</feature>
<dbReference type="GO" id="GO:0003676">
    <property type="term" value="F:nucleic acid binding"/>
    <property type="evidence" value="ECO:0007669"/>
    <property type="project" value="InterPro"/>
</dbReference>
<dbReference type="Pfam" id="PF13456">
    <property type="entry name" value="RVT_3"/>
    <property type="match status" value="1"/>
</dbReference>
<evidence type="ECO:0000259" key="2">
    <source>
        <dbReference type="Pfam" id="PF13966"/>
    </source>
</evidence>
<dbReference type="CDD" id="cd06222">
    <property type="entry name" value="RNase_H_like"/>
    <property type="match status" value="1"/>
</dbReference>
<dbReference type="AlphaFoldDB" id="A0A8T2ATS6"/>
<evidence type="ECO:0000259" key="1">
    <source>
        <dbReference type="Pfam" id="PF13456"/>
    </source>
</evidence>
<dbReference type="GO" id="GO:0004523">
    <property type="term" value="F:RNA-DNA hybrid ribonuclease activity"/>
    <property type="evidence" value="ECO:0007669"/>
    <property type="project" value="InterPro"/>
</dbReference>
<name>A0A8T2ATS6_9BRAS</name>
<comment type="caution">
    <text evidence="3">The sequence shown here is derived from an EMBL/GenBank/DDBJ whole genome shotgun (WGS) entry which is preliminary data.</text>
</comment>
<evidence type="ECO:0000313" key="3">
    <source>
        <dbReference type="EMBL" id="KAG7577326.1"/>
    </source>
</evidence>
<reference evidence="3 4" key="1">
    <citation type="submission" date="2020-12" db="EMBL/GenBank/DDBJ databases">
        <title>Concerted genomic and epigenomic changes stabilize Arabidopsis allopolyploids.</title>
        <authorList>
            <person name="Chen Z."/>
        </authorList>
    </citation>
    <scope>NUCLEOTIDE SEQUENCE [LARGE SCALE GENOMIC DNA]</scope>
    <source>
        <strain evidence="3">Allo738</strain>
        <tissue evidence="3">Leaf</tissue>
    </source>
</reference>
<sequence>MAGRVTLTRSVLASIPVHSMSTIALPSSIIKSLDKVARDFVWGSHTGQRKQHLLAWKRVCRPRLEGGLGIRSAKAMNKALLSKVGWRLLRDKDSLWAKVLRSKYKVGEPHDKSWTVAKGHWSSTWRSICSSLREVVLPNIGWVLGDGLKIQFWTDKWLGQMSIIEFVTKEVPAELLAAKVRDLWRNDRGWDLVQIMPYISETTRYMLSAVVVDAVTGARDRLSWRDSPDGNFTVKAAYSVLTRDETAGQDSGKLFHRVWRALVPERVRIFFWLVVNQAVMTNVERKRRHLCDTDLCQICKSGEETILHILRDCPAMAGIWTRLLPPRRLHVFFSQSLLEWIYSNLGEQELIGGSPWSTTFALEAWWGWKWRCGNIFGENRKCRDRVRFIKDLAKEAVEAHSVAGNRSRTATRVERQIAWVPPREGWLKLNTDGASRGNPGRAAAGGVLRDSNGTWCGGFAVNIGLCSAPLAELWGVYYGLFIAWERRATRVELEVDSQLRLFLRMLVVLHAHETFRYLSSFGFRLGICRSLLVLTPAKVAFSASSAGFGSGKGGFLCIFGWLWLRRRWLSLHLRLALTPANSASSAILFGYASGEAQLQQLWELLVVRRFSGIARLIQRGWLALSPVFSSPSHQASSIGFGFGILV</sequence>
<feature type="domain" description="Reverse transcriptase zinc-binding" evidence="2">
    <location>
        <begin position="232"/>
        <end position="320"/>
    </location>
</feature>
<dbReference type="EMBL" id="JAEFBK010000008">
    <property type="protein sequence ID" value="KAG7577326.1"/>
    <property type="molecule type" value="Genomic_DNA"/>
</dbReference>
<accession>A0A8T2ATS6</accession>
<gene>
    <name evidence="3" type="ORF">ISN45_Aa03g016160</name>
</gene>
<dbReference type="InterPro" id="IPR002156">
    <property type="entry name" value="RNaseH_domain"/>
</dbReference>
<organism evidence="3 4">
    <name type="scientific">Arabidopsis thaliana x Arabidopsis arenosa</name>
    <dbReference type="NCBI Taxonomy" id="1240361"/>
    <lineage>
        <taxon>Eukaryota</taxon>
        <taxon>Viridiplantae</taxon>
        <taxon>Streptophyta</taxon>
        <taxon>Embryophyta</taxon>
        <taxon>Tracheophyta</taxon>
        <taxon>Spermatophyta</taxon>
        <taxon>Magnoliopsida</taxon>
        <taxon>eudicotyledons</taxon>
        <taxon>Gunneridae</taxon>
        <taxon>Pentapetalae</taxon>
        <taxon>rosids</taxon>
        <taxon>malvids</taxon>
        <taxon>Brassicales</taxon>
        <taxon>Brassicaceae</taxon>
        <taxon>Camelineae</taxon>
        <taxon>Arabidopsis</taxon>
    </lineage>
</organism>
<protein>
    <submittedName>
        <fullName evidence="3">Ribonuclease H-like superfamily</fullName>
    </submittedName>
</protein>
<dbReference type="InterPro" id="IPR044730">
    <property type="entry name" value="RNase_H-like_dom_plant"/>
</dbReference>
<proteinExistence type="predicted"/>
<keyword evidence="4" id="KW-1185">Reference proteome</keyword>
<dbReference type="InterPro" id="IPR026960">
    <property type="entry name" value="RVT-Znf"/>
</dbReference>
<dbReference type="PANTHER" id="PTHR33116:SF78">
    <property type="entry name" value="OS12G0587133 PROTEIN"/>
    <property type="match status" value="1"/>
</dbReference>
<dbReference type="Pfam" id="PF13966">
    <property type="entry name" value="zf-RVT"/>
    <property type="match status" value="1"/>
</dbReference>
<evidence type="ECO:0000313" key="4">
    <source>
        <dbReference type="Proteomes" id="UP000694240"/>
    </source>
</evidence>
<dbReference type="Proteomes" id="UP000694240">
    <property type="component" value="Chromosome 8"/>
</dbReference>
<dbReference type="PANTHER" id="PTHR33116">
    <property type="entry name" value="REVERSE TRANSCRIPTASE ZINC-BINDING DOMAIN-CONTAINING PROTEIN-RELATED-RELATED"/>
    <property type="match status" value="1"/>
</dbReference>